<evidence type="ECO:0000313" key="2">
    <source>
        <dbReference type="EnsemblPlants" id="OB11G24310.1"/>
    </source>
</evidence>
<dbReference type="InterPro" id="IPR005174">
    <property type="entry name" value="KIB1-4_b-propeller"/>
</dbReference>
<dbReference type="PANTHER" id="PTHR33110">
    <property type="entry name" value="F-BOX/KELCH-REPEAT PROTEIN-RELATED"/>
    <property type="match status" value="1"/>
</dbReference>
<dbReference type="Gene3D" id="1.20.1280.50">
    <property type="match status" value="1"/>
</dbReference>
<dbReference type="OMA" id="RSFWFDG"/>
<dbReference type="HOGENOM" id="CLU_019286_3_0_1"/>
<dbReference type="RefSeq" id="XP_015697961.1">
    <property type="nucleotide sequence ID" value="XM_015842475.1"/>
</dbReference>
<dbReference type="AlphaFoldDB" id="J3N9E5"/>
<dbReference type="eggNOG" id="ENOG502RRNX">
    <property type="taxonomic scope" value="Eukaryota"/>
</dbReference>
<organism evidence="2">
    <name type="scientific">Oryza brachyantha</name>
    <name type="common">malo sina</name>
    <dbReference type="NCBI Taxonomy" id="4533"/>
    <lineage>
        <taxon>Eukaryota</taxon>
        <taxon>Viridiplantae</taxon>
        <taxon>Streptophyta</taxon>
        <taxon>Embryophyta</taxon>
        <taxon>Tracheophyta</taxon>
        <taxon>Spermatophyta</taxon>
        <taxon>Magnoliopsida</taxon>
        <taxon>Liliopsida</taxon>
        <taxon>Poales</taxon>
        <taxon>Poaceae</taxon>
        <taxon>BOP clade</taxon>
        <taxon>Oryzoideae</taxon>
        <taxon>Oryzeae</taxon>
        <taxon>Oryzinae</taxon>
        <taxon>Oryza</taxon>
    </lineage>
</organism>
<gene>
    <name evidence="2" type="primary">LOC102711484</name>
</gene>
<reference evidence="2" key="2">
    <citation type="submission" date="2013-04" db="UniProtKB">
        <authorList>
            <consortium name="EnsemblPlants"/>
        </authorList>
    </citation>
    <scope>IDENTIFICATION</scope>
</reference>
<reference evidence="2" key="1">
    <citation type="journal article" date="2013" name="Nat. Commun.">
        <title>Whole-genome sequencing of Oryza brachyantha reveals mechanisms underlying Oryza genome evolution.</title>
        <authorList>
            <person name="Chen J."/>
            <person name="Huang Q."/>
            <person name="Gao D."/>
            <person name="Wang J."/>
            <person name="Lang Y."/>
            <person name="Liu T."/>
            <person name="Li B."/>
            <person name="Bai Z."/>
            <person name="Luis Goicoechea J."/>
            <person name="Liang C."/>
            <person name="Chen C."/>
            <person name="Zhang W."/>
            <person name="Sun S."/>
            <person name="Liao Y."/>
            <person name="Zhang X."/>
            <person name="Yang L."/>
            <person name="Song C."/>
            <person name="Wang M."/>
            <person name="Shi J."/>
            <person name="Liu G."/>
            <person name="Liu J."/>
            <person name="Zhou H."/>
            <person name="Zhou W."/>
            <person name="Yu Q."/>
            <person name="An N."/>
            <person name="Chen Y."/>
            <person name="Cai Q."/>
            <person name="Wang B."/>
            <person name="Liu B."/>
            <person name="Min J."/>
            <person name="Huang Y."/>
            <person name="Wu H."/>
            <person name="Li Z."/>
            <person name="Zhang Y."/>
            <person name="Yin Y."/>
            <person name="Song W."/>
            <person name="Jiang J."/>
            <person name="Jackson S.A."/>
            <person name="Wing R.A."/>
            <person name="Wang J."/>
            <person name="Chen M."/>
        </authorList>
    </citation>
    <scope>NUCLEOTIDE SEQUENCE [LARGE SCALE GENOMIC DNA]</scope>
    <source>
        <strain evidence="2">cv. IRGC 101232</strain>
    </source>
</reference>
<protein>
    <recommendedName>
        <fullName evidence="1">KIB1-4 beta-propeller domain-containing protein</fullName>
    </recommendedName>
</protein>
<dbReference type="PANTHER" id="PTHR33110:SF61">
    <property type="entry name" value="EXPRESSED PROTEIN"/>
    <property type="match status" value="1"/>
</dbReference>
<dbReference type="Gramene" id="OB11G24310.1">
    <property type="protein sequence ID" value="OB11G24310.1"/>
    <property type="gene ID" value="OB11G24310"/>
</dbReference>
<sequence length="407" mass="45606">MDGSISAGDALPWQPWKNISAEMLGRVLGNMPSLADRVRARSVCRSWRDAAATQRLPLPLPMLVFSRFSFACFASFSPTMEITEFSSIPLCKDATIFWVGSFDEWLVGMRRSSERKADGHCFLVNAFSRETIRLPHPRAFHLLGHSCKALPIVNTSHPIHINVHAPEYPIHFRKVILSAPPASGAMCIVAAISHNTLALWHPGMSSWSVCRSIRINVSADIAFYQGRIYMVSANPTGLLILFFELEEVDDRVTVSYAEQCVTEPLPLVKGCLVHQCCIVEWHGKLVLIIMFADCDVLKITIRKIGIYPLDFSTNPHSFTEINSLDGDCLFISSCSSKSFPACQYDGANGDFVYFVSNYNQQTTSSDPSFDVLVYNVRDAKMIEFPVLVPKDNSWPFLDNLLWLFPPK</sequence>
<evidence type="ECO:0000313" key="3">
    <source>
        <dbReference type="Proteomes" id="UP000006038"/>
    </source>
</evidence>
<dbReference type="Proteomes" id="UP000006038">
    <property type="component" value="Chromosome 11"/>
</dbReference>
<dbReference type="KEGG" id="obr:102711484"/>
<feature type="domain" description="KIB1-4 beta-propeller" evidence="1">
    <location>
        <begin position="95"/>
        <end position="375"/>
    </location>
</feature>
<dbReference type="OrthoDB" id="591741at2759"/>
<dbReference type="GeneID" id="102711484"/>
<dbReference type="EnsemblPlants" id="OB11G24310.1">
    <property type="protein sequence ID" value="OB11G24310.1"/>
    <property type="gene ID" value="OB11G24310"/>
</dbReference>
<accession>J3N9E5</accession>
<keyword evidence="3" id="KW-1185">Reference proteome</keyword>
<dbReference type="SUPFAM" id="SSF81383">
    <property type="entry name" value="F-box domain"/>
    <property type="match status" value="1"/>
</dbReference>
<dbReference type="Pfam" id="PF03478">
    <property type="entry name" value="Beta-prop_KIB1-4"/>
    <property type="match status" value="1"/>
</dbReference>
<name>J3N9E5_ORYBR</name>
<evidence type="ECO:0000259" key="1">
    <source>
        <dbReference type="Pfam" id="PF03478"/>
    </source>
</evidence>
<proteinExistence type="predicted"/>
<dbReference type="InterPro" id="IPR036047">
    <property type="entry name" value="F-box-like_dom_sf"/>
</dbReference>